<dbReference type="InterPro" id="IPR040698">
    <property type="entry name" value="HZS_alpha_mid"/>
</dbReference>
<dbReference type="SUPFAM" id="SSF49785">
    <property type="entry name" value="Galactose-binding domain-like"/>
    <property type="match status" value="1"/>
</dbReference>
<evidence type="ECO:0000259" key="2">
    <source>
        <dbReference type="Pfam" id="PF18582"/>
    </source>
</evidence>
<protein>
    <recommendedName>
        <fullName evidence="5">Hydrazine synthase alpha subunit middle domain-containing protein</fullName>
    </recommendedName>
</protein>
<dbReference type="Pfam" id="PF00754">
    <property type="entry name" value="F5_F8_type_C"/>
    <property type="match status" value="1"/>
</dbReference>
<name>A0A851GRS8_9BACT</name>
<dbReference type="EMBL" id="JACBAZ010000006">
    <property type="protein sequence ID" value="NWK56924.1"/>
    <property type="molecule type" value="Genomic_DNA"/>
</dbReference>
<proteinExistence type="predicted"/>
<comment type="caution">
    <text evidence="3">The sequence shown here is derived from an EMBL/GenBank/DDBJ whole genome shotgun (WGS) entry which is preliminary data.</text>
</comment>
<evidence type="ECO:0008006" key="5">
    <source>
        <dbReference type="Google" id="ProtNLM"/>
    </source>
</evidence>
<evidence type="ECO:0000313" key="4">
    <source>
        <dbReference type="Proteomes" id="UP000557872"/>
    </source>
</evidence>
<reference evidence="3 4" key="1">
    <citation type="submission" date="2020-07" db="EMBL/GenBank/DDBJ databases">
        <title>Roseicoccus Jingziensis gen. nov., sp. nov., isolated from coastal seawater.</title>
        <authorList>
            <person name="Feng X."/>
        </authorList>
    </citation>
    <scope>NUCLEOTIDE SEQUENCE [LARGE SCALE GENOMIC DNA]</scope>
    <source>
        <strain evidence="3 4">N1E253</strain>
    </source>
</reference>
<dbReference type="InterPro" id="IPR008979">
    <property type="entry name" value="Galactose-bd-like_sf"/>
</dbReference>
<dbReference type="SUPFAM" id="SSF69304">
    <property type="entry name" value="Tricorn protease N-terminal domain"/>
    <property type="match status" value="1"/>
</dbReference>
<dbReference type="InterPro" id="IPR011042">
    <property type="entry name" value="6-blade_b-propeller_TolB-like"/>
</dbReference>
<dbReference type="InterPro" id="IPR036280">
    <property type="entry name" value="Multihaem_cyt_sf"/>
</dbReference>
<dbReference type="SUPFAM" id="SSF48695">
    <property type="entry name" value="Multiheme cytochromes"/>
    <property type="match status" value="1"/>
</dbReference>
<evidence type="ECO:0000259" key="1">
    <source>
        <dbReference type="Pfam" id="PF00754"/>
    </source>
</evidence>
<organism evidence="3 4">
    <name type="scientific">Oceaniferula marina</name>
    <dbReference type="NCBI Taxonomy" id="2748318"/>
    <lineage>
        <taxon>Bacteria</taxon>
        <taxon>Pseudomonadati</taxon>
        <taxon>Verrucomicrobiota</taxon>
        <taxon>Verrucomicrobiia</taxon>
        <taxon>Verrucomicrobiales</taxon>
        <taxon>Verrucomicrobiaceae</taxon>
        <taxon>Oceaniferula</taxon>
    </lineage>
</organism>
<accession>A0A851GRS8</accession>
<dbReference type="RefSeq" id="WP_178933753.1">
    <property type="nucleotide sequence ID" value="NZ_JACBAZ010000006.1"/>
</dbReference>
<dbReference type="Gene3D" id="2.120.10.30">
    <property type="entry name" value="TolB, C-terminal domain"/>
    <property type="match status" value="1"/>
</dbReference>
<feature type="domain" description="Hydrazine synthase alpha subunit middle" evidence="2">
    <location>
        <begin position="485"/>
        <end position="588"/>
    </location>
</feature>
<sequence>MLLALSLGGGALATAETAKTAETAANQQGTTADNKLPAKVFADWLLQDAGPNHQINFDQPSEKEKKLVADALADCRNPPTVEMDRLREAYLLACQQRRRERLQLLAKSSPRFVFVKQRPLSGSFYGYTEGQSDAQNESNFRPGGELCVWSMDEAYGSVTTLLKDPGGVIRDPELSFDAKRLLFSWKRSHRQDDYHLYEMDLDSRAIRQLTHGLGFADYEGRYLPDGDIVFSSTRGISTIPCWWTEASNLWRCDKDGKFMHRLGYDQVTTNFPSLLDDGRIIYTRWDYNDRGQTFPQPLFVMNPDGTKQISYYGLNSWFPTTINHAREIPGSGGKLIAILHGHHTHQKGKLALVDRSRGVDEGRGVTMLAPVREATPVIVDAYGQKGDQFQYPYPLSEDEFLVTYDPLPGGNRAYPRPFGIYWMNASGERELLASDDRIHCKQAFPLVPRKMPRAIPSIVDHRKSTARVFMQNVYAGHALKGVKKGAVKKIRVVEMKLRAAGVGSSSSSGPHSRAMISTPVAVGNGSWDAKMILGDVPVHEDGSAYFEVPAKRPIYFQALDEKNRAINTMRTWATLMPGEMMSCVGCHDKQHDAPVNLGHSLALRGGLQSLKPFYGPARGFSYAKEIQPIWDAKCVSCHDGQQAISLKATARSMKKEKRLWAESYLNLLQIKPSGGNAAQARVDGKYVKWLGSQSEPTPQPAYLRSSINSPLIKLLENGHHDVRMTREEMDKISAWIDLYVPYSGQYPEAGDWNKKEKKKYAHFQAKRDYMREFDRLSRQALIRSQGVSGKVPENRETEYFAFSRQYAPESVARFEQQLVRYQAEMENTYRNLAYNPDARPEAFSYPHASSNSECRGESRFLAGNAIDGDRRNTKHQQFPSWGPDRADHVNTPWIKLDFGREVEVDKAVLLLRADFPHDTTWQRGRLDFSDGSHIDLELKATADAQSHAFPKRTIRWVKFTGLDARNPEGWAALSEIELWGRHK</sequence>
<dbReference type="InterPro" id="IPR000421">
    <property type="entry name" value="FA58C"/>
</dbReference>
<feature type="domain" description="F5/8 type C" evidence="1">
    <location>
        <begin position="850"/>
        <end position="976"/>
    </location>
</feature>
<dbReference type="Proteomes" id="UP000557872">
    <property type="component" value="Unassembled WGS sequence"/>
</dbReference>
<evidence type="ECO:0000313" key="3">
    <source>
        <dbReference type="EMBL" id="NWK56924.1"/>
    </source>
</evidence>
<dbReference type="Gene3D" id="2.60.120.260">
    <property type="entry name" value="Galactose-binding domain-like"/>
    <property type="match status" value="1"/>
</dbReference>
<dbReference type="Pfam" id="PF18582">
    <property type="entry name" value="HZS_alpha"/>
    <property type="match status" value="1"/>
</dbReference>
<gene>
    <name evidence="3" type="ORF">HW115_14970</name>
</gene>
<dbReference type="AlphaFoldDB" id="A0A851GRS8"/>
<keyword evidence="4" id="KW-1185">Reference proteome</keyword>